<dbReference type="GO" id="GO:0004065">
    <property type="term" value="F:arylsulfatase activity"/>
    <property type="evidence" value="ECO:0007669"/>
    <property type="project" value="TreeGrafter"/>
</dbReference>
<dbReference type="InterPro" id="IPR000917">
    <property type="entry name" value="Sulfatase_N"/>
</dbReference>
<evidence type="ECO:0000259" key="6">
    <source>
        <dbReference type="Pfam" id="PF00884"/>
    </source>
</evidence>
<accession>A0A317ZE33</accession>
<name>A0A317ZE33_9BACT</name>
<feature type="signal peptide" evidence="5">
    <location>
        <begin position="1"/>
        <end position="22"/>
    </location>
</feature>
<comment type="caution">
    <text evidence="7">The sequence shown here is derived from an EMBL/GenBank/DDBJ whole genome shotgun (WGS) entry which is preliminary data.</text>
</comment>
<dbReference type="OrthoDB" id="9803751at2"/>
<dbReference type="PANTHER" id="PTHR42693">
    <property type="entry name" value="ARYLSULFATASE FAMILY MEMBER"/>
    <property type="match status" value="1"/>
</dbReference>
<organism evidence="7 8">
    <name type="scientific">Coraliomargarita sinensis</name>
    <dbReference type="NCBI Taxonomy" id="2174842"/>
    <lineage>
        <taxon>Bacteria</taxon>
        <taxon>Pseudomonadati</taxon>
        <taxon>Verrucomicrobiota</taxon>
        <taxon>Opitutia</taxon>
        <taxon>Puniceicoccales</taxon>
        <taxon>Coraliomargaritaceae</taxon>
        <taxon>Coraliomargarita</taxon>
    </lineage>
</organism>
<dbReference type="Pfam" id="PF00884">
    <property type="entry name" value="Sulfatase"/>
    <property type="match status" value="1"/>
</dbReference>
<comment type="similarity">
    <text evidence="1">Belongs to the sulfatase family.</text>
</comment>
<evidence type="ECO:0000256" key="2">
    <source>
        <dbReference type="ARBA" id="ARBA00022723"/>
    </source>
</evidence>
<dbReference type="PANTHER" id="PTHR42693:SF53">
    <property type="entry name" value="ENDO-4-O-SULFATASE"/>
    <property type="match status" value="1"/>
</dbReference>
<dbReference type="InterPro" id="IPR024607">
    <property type="entry name" value="Sulfatase_CS"/>
</dbReference>
<dbReference type="GO" id="GO:0046872">
    <property type="term" value="F:metal ion binding"/>
    <property type="evidence" value="ECO:0007669"/>
    <property type="project" value="UniProtKB-KW"/>
</dbReference>
<evidence type="ECO:0000256" key="1">
    <source>
        <dbReference type="ARBA" id="ARBA00008779"/>
    </source>
</evidence>
<dbReference type="InterPro" id="IPR017850">
    <property type="entry name" value="Alkaline_phosphatase_core_sf"/>
</dbReference>
<sequence length="462" mass="51169">MVSANAVFLSALIFLLSNVHIAAEVLDQFSGRPNIVFIFADDWGYGDLGVHGSRFLKTPNLDAMAAEGTDFQNFWVNNPVCSPSRAAIMTGQFPARHRIHGHFSHVASHVERGMPDWLDPEQTMLPRLLQEAGYKTGHFGKWHLTNTRVPDAPTPSVYGFDEYGAYNLSGEQMPVEATCSRTIDFIRRHKDQPFFVNVWIHETHTPHYPKEKYLQQFDHLGEQERVYAAVVAEADAEIGRILNTLDELGLTDNTLVIFSSDNGPEVEGGEAQRYSADASTGPGLGRMYSVGETGGLSGQKRSLLAGGLRVPFIACWPGQVPAGRVDRTAVMAGVDLLPTFSALANASLPAGFQPDGENILPALAGGDFERTKPLFWEWRNSDEFRDWWPRYGVQAGQWRMVMNGDASRLHLYDMEEDWVERHNLAAAHPDVVDRLRAKLKEWVATLPTGPAEAGLSAARGDL</sequence>
<reference evidence="7 8" key="1">
    <citation type="submission" date="2018-05" db="EMBL/GenBank/DDBJ databases">
        <title>Coraliomargarita sinensis sp. nov., isolated from a marine solar saltern.</title>
        <authorList>
            <person name="Zhou L.Y."/>
        </authorList>
    </citation>
    <scope>NUCLEOTIDE SEQUENCE [LARGE SCALE GENOMIC DNA]</scope>
    <source>
        <strain evidence="7 8">WN38</strain>
    </source>
</reference>
<evidence type="ECO:0000313" key="7">
    <source>
        <dbReference type="EMBL" id="PXA03635.1"/>
    </source>
</evidence>
<protein>
    <submittedName>
        <fullName evidence="7">N-acetylgalactosamine 6-sulfate sulfatase (GALNS)</fullName>
    </submittedName>
</protein>
<dbReference type="Gene3D" id="3.40.720.10">
    <property type="entry name" value="Alkaline Phosphatase, subunit A"/>
    <property type="match status" value="1"/>
</dbReference>
<feature type="domain" description="Sulfatase N-terminal" evidence="6">
    <location>
        <begin position="33"/>
        <end position="345"/>
    </location>
</feature>
<dbReference type="EMBL" id="QHJQ01000008">
    <property type="protein sequence ID" value="PXA03635.1"/>
    <property type="molecule type" value="Genomic_DNA"/>
</dbReference>
<keyword evidence="2" id="KW-0479">Metal-binding</keyword>
<dbReference type="SUPFAM" id="SSF53649">
    <property type="entry name" value="Alkaline phosphatase-like"/>
    <property type="match status" value="1"/>
</dbReference>
<dbReference type="Gene3D" id="3.30.1120.10">
    <property type="match status" value="1"/>
</dbReference>
<gene>
    <name evidence="7" type="ORF">DDZ13_11080</name>
</gene>
<evidence type="ECO:0000256" key="5">
    <source>
        <dbReference type="SAM" id="SignalP"/>
    </source>
</evidence>
<dbReference type="PROSITE" id="PS00523">
    <property type="entry name" value="SULFATASE_1"/>
    <property type="match status" value="1"/>
</dbReference>
<keyword evidence="4" id="KW-0106">Calcium</keyword>
<evidence type="ECO:0000256" key="4">
    <source>
        <dbReference type="ARBA" id="ARBA00022837"/>
    </source>
</evidence>
<dbReference type="InParanoid" id="A0A317ZE33"/>
<dbReference type="InterPro" id="IPR050738">
    <property type="entry name" value="Sulfatase"/>
</dbReference>
<keyword evidence="8" id="KW-1185">Reference proteome</keyword>
<evidence type="ECO:0000256" key="3">
    <source>
        <dbReference type="ARBA" id="ARBA00022801"/>
    </source>
</evidence>
<evidence type="ECO:0000313" key="8">
    <source>
        <dbReference type="Proteomes" id="UP000247099"/>
    </source>
</evidence>
<dbReference type="Proteomes" id="UP000247099">
    <property type="component" value="Unassembled WGS sequence"/>
</dbReference>
<keyword evidence="3" id="KW-0378">Hydrolase</keyword>
<proteinExistence type="inferred from homology"/>
<dbReference type="AlphaFoldDB" id="A0A317ZE33"/>
<feature type="chain" id="PRO_5016433583" evidence="5">
    <location>
        <begin position="23"/>
        <end position="462"/>
    </location>
</feature>
<keyword evidence="5" id="KW-0732">Signal</keyword>